<proteinExistence type="predicted"/>
<name>A0AAV2Q9G2_MEGNR</name>
<dbReference type="Proteomes" id="UP001497623">
    <property type="component" value="Unassembled WGS sequence"/>
</dbReference>
<protein>
    <submittedName>
        <fullName evidence="1">Uncharacterized protein</fullName>
    </submittedName>
</protein>
<reference evidence="1 2" key="1">
    <citation type="submission" date="2024-05" db="EMBL/GenBank/DDBJ databases">
        <authorList>
            <person name="Wallberg A."/>
        </authorList>
    </citation>
    <scope>NUCLEOTIDE SEQUENCE [LARGE SCALE GENOMIC DNA]</scope>
</reference>
<keyword evidence="2" id="KW-1185">Reference proteome</keyword>
<sequence>MPGERCMQRQNGCRPLTSAIFVSMGILLLYGPHLARADLSIYKEVDAILETTAAVICFSGNSMVYPGLPQDQAVDVLYTLTPKAGVTLVSMVSENAADPIDTYFNLALSDGSAAISVNIIASLEDFGDYSPDGDNDGRTIQLTSSGYTLTYQQDSK</sequence>
<dbReference type="AlphaFoldDB" id="A0AAV2Q9G2"/>
<feature type="non-terminal residue" evidence="1">
    <location>
        <position position="156"/>
    </location>
</feature>
<comment type="caution">
    <text evidence="1">The sequence shown here is derived from an EMBL/GenBank/DDBJ whole genome shotgun (WGS) entry which is preliminary data.</text>
</comment>
<gene>
    <name evidence="1" type="ORF">MNOR_LOCUS9108</name>
</gene>
<accession>A0AAV2Q9G2</accession>
<dbReference type="EMBL" id="CAXKWB010004332">
    <property type="protein sequence ID" value="CAL4073374.1"/>
    <property type="molecule type" value="Genomic_DNA"/>
</dbReference>
<organism evidence="1 2">
    <name type="scientific">Meganyctiphanes norvegica</name>
    <name type="common">Northern krill</name>
    <name type="synonym">Thysanopoda norvegica</name>
    <dbReference type="NCBI Taxonomy" id="48144"/>
    <lineage>
        <taxon>Eukaryota</taxon>
        <taxon>Metazoa</taxon>
        <taxon>Ecdysozoa</taxon>
        <taxon>Arthropoda</taxon>
        <taxon>Crustacea</taxon>
        <taxon>Multicrustacea</taxon>
        <taxon>Malacostraca</taxon>
        <taxon>Eumalacostraca</taxon>
        <taxon>Eucarida</taxon>
        <taxon>Euphausiacea</taxon>
        <taxon>Euphausiidae</taxon>
        <taxon>Meganyctiphanes</taxon>
    </lineage>
</organism>
<evidence type="ECO:0000313" key="2">
    <source>
        <dbReference type="Proteomes" id="UP001497623"/>
    </source>
</evidence>
<evidence type="ECO:0000313" key="1">
    <source>
        <dbReference type="EMBL" id="CAL4073374.1"/>
    </source>
</evidence>